<feature type="compositionally biased region" description="Basic and acidic residues" evidence="1">
    <location>
        <begin position="367"/>
        <end position="376"/>
    </location>
</feature>
<name>A0ABP8MF79_9BACT</name>
<feature type="compositionally biased region" description="Basic and acidic residues" evidence="1">
    <location>
        <begin position="383"/>
        <end position="392"/>
    </location>
</feature>
<evidence type="ECO:0000259" key="2">
    <source>
        <dbReference type="Pfam" id="PF10979"/>
    </source>
</evidence>
<evidence type="ECO:0000313" key="4">
    <source>
        <dbReference type="EMBL" id="GAA4449686.1"/>
    </source>
</evidence>
<dbReference type="EMBL" id="BAABGA010000018">
    <property type="protein sequence ID" value="GAA4449686.1"/>
    <property type="molecule type" value="Genomic_DNA"/>
</dbReference>
<sequence>MMEFIWNDGGRAASGFVGLTGDCVTRSIAIATGTSYRDVYRELGEVSNKTPRNGVCTHHSEAYLKQLRWQYTSGRGLRFLADSLPKGVVVVHLEMPTRRRHGHFCTVIDHVIHDTWNPSEEPDYQIVGYWTCAATASETTLPCPAPGSSQNAEQVTTQKEFDKILHRLRALDSTANNHASTEGEKRNALRMMQNLMLRHNLSREDISDDDNVESVCFTRRACPVNGRRACAWEKWLAAYLVTEIFPMIGWYYGVKGNRTLFWFYGPVEDVQNCITLFRELLLTIATAAQLQYGGHSRGSGASYAEGYVRGLPRHHSPDDDDATQPSEVVSETALVHARTMAVQDAARKWLRLECGVSIVTTYGSGRNQHDPAAADRGKRHGAKHDVTAENGRKRLGSS</sequence>
<accession>A0ABP8MF79</accession>
<organism evidence="4 5">
    <name type="scientific">Novipirellula rosea</name>
    <dbReference type="NCBI Taxonomy" id="1031540"/>
    <lineage>
        <taxon>Bacteria</taxon>
        <taxon>Pseudomonadati</taxon>
        <taxon>Planctomycetota</taxon>
        <taxon>Planctomycetia</taxon>
        <taxon>Pirellulales</taxon>
        <taxon>Pirellulaceae</taxon>
        <taxon>Novipirellula</taxon>
    </lineage>
</organism>
<dbReference type="InterPro" id="IPR024498">
    <property type="entry name" value="DUF2786"/>
</dbReference>
<evidence type="ECO:0000256" key="1">
    <source>
        <dbReference type="SAM" id="MobiDB-lite"/>
    </source>
</evidence>
<dbReference type="Pfam" id="PF10979">
    <property type="entry name" value="DUF2786"/>
    <property type="match status" value="1"/>
</dbReference>
<feature type="domain" description="DUF2786" evidence="2">
    <location>
        <begin position="163"/>
        <end position="203"/>
    </location>
</feature>
<evidence type="ECO:0000313" key="5">
    <source>
        <dbReference type="Proteomes" id="UP001500840"/>
    </source>
</evidence>
<evidence type="ECO:0000259" key="3">
    <source>
        <dbReference type="Pfam" id="PF23771"/>
    </source>
</evidence>
<proteinExistence type="predicted"/>
<protein>
    <submittedName>
        <fullName evidence="4">DUF2786 domain-containing protein</fullName>
    </submittedName>
</protein>
<dbReference type="Proteomes" id="UP001500840">
    <property type="component" value="Unassembled WGS sequence"/>
</dbReference>
<feature type="region of interest" description="Disordered" evidence="1">
    <location>
        <begin position="363"/>
        <end position="398"/>
    </location>
</feature>
<comment type="caution">
    <text evidence="4">The sequence shown here is derived from an EMBL/GenBank/DDBJ whole genome shotgun (WGS) entry which is preliminary data.</text>
</comment>
<feature type="domain" description="DUF7168" evidence="3">
    <location>
        <begin position="226"/>
        <end position="314"/>
    </location>
</feature>
<dbReference type="Pfam" id="PF23771">
    <property type="entry name" value="DUF7168"/>
    <property type="match status" value="1"/>
</dbReference>
<dbReference type="InterPro" id="IPR055592">
    <property type="entry name" value="DUF7168"/>
</dbReference>
<gene>
    <name evidence="4" type="ORF">GCM10023156_14690</name>
</gene>
<reference evidence="5" key="1">
    <citation type="journal article" date="2019" name="Int. J. Syst. Evol. Microbiol.">
        <title>The Global Catalogue of Microorganisms (GCM) 10K type strain sequencing project: providing services to taxonomists for standard genome sequencing and annotation.</title>
        <authorList>
            <consortium name="The Broad Institute Genomics Platform"/>
            <consortium name="The Broad Institute Genome Sequencing Center for Infectious Disease"/>
            <person name="Wu L."/>
            <person name="Ma J."/>
        </authorList>
    </citation>
    <scope>NUCLEOTIDE SEQUENCE [LARGE SCALE GENOMIC DNA]</scope>
    <source>
        <strain evidence="5">JCM 17759</strain>
    </source>
</reference>
<keyword evidence="5" id="KW-1185">Reference proteome</keyword>